<proteinExistence type="predicted"/>
<sequence length="520" mass="57584">MNDCQIGLAPQTIGVFTSFDGYSCTFDDDRWSLSRNIALNIGLVRHLLSPESFEGLRHTLKFFAVNMSAAHTSNLFDRYHALLKFSIGEAITPVLVAQYRQTLGPAHEWYLAAIRVLIKQWHRLNYSGLDPELVAFFNQLALRGNRKGEAVKQLDNEKGPLSDIELLGFNDTLVQAYETGRVSITELALSMLVSHTGSRPIQITNTRLVDLADSVSEQGEPFYSILMPRGKQPGQWFRLRFRRRALTEELFTILTAQATYVIATATACWPFKLSEELLKQLPLFPNWSAIKQISNETEFLATIKTDHLHLPSGRVTNILQQVTEAIGLISERTGQTLKLSAVRFRYTLGTRAAREGYGPLVIAELLDHSDTQNVGVYIQNVPEHAARIDEAVAAQLAPFAQAFAGVIVTSKATAIRRSEPDSDIRSVSGRSAGTCGCFAFCAANVPIPCYTCVHFQPWLDGPHQEVLSELLAERKRLIDVTQDVTVASVLDRSILAVNQVVEACKARKMQGPSSSDPGAI</sequence>
<evidence type="ECO:0000256" key="1">
    <source>
        <dbReference type="ARBA" id="ARBA00023172"/>
    </source>
</evidence>
<evidence type="ECO:0008006" key="4">
    <source>
        <dbReference type="Google" id="ProtNLM"/>
    </source>
</evidence>
<dbReference type="GO" id="GO:0006310">
    <property type="term" value="P:DNA recombination"/>
    <property type="evidence" value="ECO:0007669"/>
    <property type="project" value="UniProtKB-KW"/>
</dbReference>
<evidence type="ECO:0000313" key="2">
    <source>
        <dbReference type="EMBL" id="VVQ18208.1"/>
    </source>
</evidence>
<dbReference type="OrthoDB" id="8368662at2"/>
<dbReference type="AlphaFoldDB" id="A0A5E7V9J8"/>
<dbReference type="SUPFAM" id="SSF56349">
    <property type="entry name" value="DNA breaking-rejoining enzymes"/>
    <property type="match status" value="1"/>
</dbReference>
<organism evidence="2 3">
    <name type="scientific">Pseudomonas fluorescens</name>
    <dbReference type="NCBI Taxonomy" id="294"/>
    <lineage>
        <taxon>Bacteria</taxon>
        <taxon>Pseudomonadati</taxon>
        <taxon>Pseudomonadota</taxon>
        <taxon>Gammaproteobacteria</taxon>
        <taxon>Pseudomonadales</taxon>
        <taxon>Pseudomonadaceae</taxon>
        <taxon>Pseudomonas</taxon>
    </lineage>
</organism>
<dbReference type="InterPro" id="IPR013762">
    <property type="entry name" value="Integrase-like_cat_sf"/>
</dbReference>
<dbReference type="Proteomes" id="UP000327191">
    <property type="component" value="Unassembled WGS sequence"/>
</dbReference>
<dbReference type="GO" id="GO:0003677">
    <property type="term" value="F:DNA binding"/>
    <property type="evidence" value="ECO:0007669"/>
    <property type="project" value="InterPro"/>
</dbReference>
<reference evidence="2 3" key="1">
    <citation type="submission" date="2019-09" db="EMBL/GenBank/DDBJ databases">
        <authorList>
            <person name="Chandra G."/>
            <person name="Truman W A."/>
        </authorList>
    </citation>
    <scope>NUCLEOTIDE SEQUENCE [LARGE SCALE GENOMIC DNA]</scope>
    <source>
        <strain evidence="2">PS938</strain>
    </source>
</reference>
<name>A0A5E7V9J8_PSEFL</name>
<accession>A0A5E7V9J8</accession>
<dbReference type="InterPro" id="IPR011010">
    <property type="entry name" value="DNA_brk_join_enz"/>
</dbReference>
<dbReference type="NCBIfam" id="NF041502">
    <property type="entry name" value="integrase_1"/>
    <property type="match status" value="1"/>
</dbReference>
<gene>
    <name evidence="2" type="ORF">PS938_04534</name>
</gene>
<dbReference type="Gene3D" id="1.10.443.10">
    <property type="entry name" value="Intergrase catalytic core"/>
    <property type="match status" value="1"/>
</dbReference>
<dbReference type="EMBL" id="CABVJE010000022">
    <property type="protein sequence ID" value="VVQ18208.1"/>
    <property type="molecule type" value="Genomic_DNA"/>
</dbReference>
<protein>
    <recommendedName>
        <fullName evidence="4">DNA breaking-rejoining enzyme</fullName>
    </recommendedName>
</protein>
<keyword evidence="1" id="KW-0233">DNA recombination</keyword>
<dbReference type="GO" id="GO:0015074">
    <property type="term" value="P:DNA integration"/>
    <property type="evidence" value="ECO:0007669"/>
    <property type="project" value="InterPro"/>
</dbReference>
<dbReference type="RefSeq" id="WP_150673759.1">
    <property type="nucleotide sequence ID" value="NZ_CABVJE010000022.1"/>
</dbReference>
<evidence type="ECO:0000313" key="3">
    <source>
        <dbReference type="Proteomes" id="UP000327191"/>
    </source>
</evidence>
<dbReference type="InterPro" id="IPR048120">
    <property type="entry name" value="Integrase-like"/>
</dbReference>